<dbReference type="Proteomes" id="UP000002357">
    <property type="component" value="Chromosome"/>
</dbReference>
<protein>
    <submittedName>
        <fullName evidence="1">Uncharacterized protein</fullName>
    </submittedName>
</protein>
<evidence type="ECO:0000313" key="2">
    <source>
        <dbReference type="Proteomes" id="UP000002357"/>
    </source>
</evidence>
<dbReference type="KEGG" id="sclf:BB341_11990"/>
<dbReference type="STRING" id="1901.BB341_11990"/>
<proteinExistence type="predicted"/>
<reference evidence="1 2" key="1">
    <citation type="journal article" date="2010" name="Genome Biol. Evol.">
        <title>The sequence of a 1.8-mb bacterial linear plasmid reveals a rich evolutionary reservoir of secondary metabolic pathways.</title>
        <authorList>
            <person name="Medema M.H."/>
            <person name="Trefzer A."/>
            <person name="Kovalchuk A."/>
            <person name="van den Berg M."/>
            <person name="Mueller U."/>
            <person name="Heijne W."/>
            <person name="Wu L."/>
            <person name="Alam M.T."/>
            <person name="Ronning C.M."/>
            <person name="Nierman W.C."/>
            <person name="Bovenberg R.A.L."/>
            <person name="Breitling R."/>
            <person name="Takano E."/>
        </authorList>
    </citation>
    <scope>NUCLEOTIDE SEQUENCE [LARGE SCALE GENOMIC DNA]</scope>
    <source>
        <strain evidence="2">ATCC 27064 / DSM 738 / JCM 4710 / NBRC 13307 / NCIMB 12785 / NRRL 3585 / VKM Ac-602</strain>
    </source>
</reference>
<keyword evidence="2" id="KW-1185">Reference proteome</keyword>
<accession>B5H0L2</accession>
<dbReference type="AlphaFoldDB" id="B5H0L2"/>
<evidence type="ECO:0000313" key="1">
    <source>
        <dbReference type="EMBL" id="EFG08396.1"/>
    </source>
</evidence>
<gene>
    <name evidence="1" type="ORF">SCLAV_3325</name>
</gene>
<sequence length="164" mass="17736">MTYDISLVQVGPGEGSAREALERQVAGMGPDAELEPLRLSGQERDAWERVLLRVGREIAPVEPEEFPYSLGFWYQGPLGTVHCSYYGDSADIEVPYRYAGAEALAVMELAYRVAHVIEEECGLTGHDFEVDQPTRTGDPARAAARLGGVGGLVRREVAARGTGG</sequence>
<dbReference type="OrthoDB" id="4164936at2"/>
<dbReference type="EMBL" id="CM000913">
    <property type="protein sequence ID" value="EFG08396.1"/>
    <property type="molecule type" value="Genomic_DNA"/>
</dbReference>
<organism evidence="1 2">
    <name type="scientific">Streptomyces clavuligerus</name>
    <dbReference type="NCBI Taxonomy" id="1901"/>
    <lineage>
        <taxon>Bacteria</taxon>
        <taxon>Bacillati</taxon>
        <taxon>Actinomycetota</taxon>
        <taxon>Actinomycetes</taxon>
        <taxon>Kitasatosporales</taxon>
        <taxon>Streptomycetaceae</taxon>
        <taxon>Streptomyces</taxon>
    </lineage>
</organism>
<dbReference type="RefSeq" id="WP_003957786.1">
    <property type="nucleotide sequence ID" value="NZ_CM000913.1"/>
</dbReference>
<name>B5H0L2_STRCL</name>
<dbReference type="GeneID" id="93730151"/>
<dbReference type="eggNOG" id="ENOG5033Y4G">
    <property type="taxonomic scope" value="Bacteria"/>
</dbReference>